<organism evidence="7 8">
    <name type="scientific">Pontiella desulfatans</name>
    <dbReference type="NCBI Taxonomy" id="2750659"/>
    <lineage>
        <taxon>Bacteria</taxon>
        <taxon>Pseudomonadati</taxon>
        <taxon>Kiritimatiellota</taxon>
        <taxon>Kiritimatiellia</taxon>
        <taxon>Kiritimatiellales</taxon>
        <taxon>Pontiellaceae</taxon>
        <taxon>Pontiella</taxon>
    </lineage>
</organism>
<dbReference type="EMBL" id="CAAHFG010000005">
    <property type="protein sequence ID" value="VGO17731.1"/>
    <property type="molecule type" value="Genomic_DNA"/>
</dbReference>
<dbReference type="InterPro" id="IPR024607">
    <property type="entry name" value="Sulfatase_CS"/>
</dbReference>
<keyword evidence="8" id="KW-1185">Reference proteome</keyword>
<dbReference type="AlphaFoldDB" id="A0A6C2UE78"/>
<dbReference type="GO" id="GO:0046872">
    <property type="term" value="F:metal ion binding"/>
    <property type="evidence" value="ECO:0007669"/>
    <property type="project" value="UniProtKB-KW"/>
</dbReference>
<keyword evidence="2" id="KW-0479">Metal-binding</keyword>
<dbReference type="Proteomes" id="UP000366872">
    <property type="component" value="Unassembled WGS sequence"/>
</dbReference>
<dbReference type="PROSITE" id="PS00523">
    <property type="entry name" value="SULFATASE_1"/>
    <property type="match status" value="1"/>
</dbReference>
<dbReference type="GO" id="GO:0004065">
    <property type="term" value="F:arylsulfatase activity"/>
    <property type="evidence" value="ECO:0007669"/>
    <property type="project" value="TreeGrafter"/>
</dbReference>
<proteinExistence type="inferred from homology"/>
<dbReference type="SUPFAM" id="SSF53649">
    <property type="entry name" value="Alkaline phosphatase-like"/>
    <property type="match status" value="1"/>
</dbReference>
<dbReference type="InterPro" id="IPR000917">
    <property type="entry name" value="Sulfatase_N"/>
</dbReference>
<dbReference type="Gene3D" id="3.40.720.10">
    <property type="entry name" value="Alkaline Phosphatase, subunit A"/>
    <property type="match status" value="1"/>
</dbReference>
<protein>
    <submittedName>
        <fullName evidence="7">Arylsulfatase</fullName>
    </submittedName>
</protein>
<feature type="domain" description="Sulfatase N-terminal" evidence="6">
    <location>
        <begin position="29"/>
        <end position="371"/>
    </location>
</feature>
<feature type="chain" id="PRO_5028822317" evidence="5">
    <location>
        <begin position="23"/>
        <end position="498"/>
    </location>
</feature>
<reference evidence="7 8" key="1">
    <citation type="submission" date="2019-04" db="EMBL/GenBank/DDBJ databases">
        <authorList>
            <person name="Van Vliet M D."/>
        </authorList>
    </citation>
    <scope>NUCLEOTIDE SEQUENCE [LARGE SCALE GENOMIC DNA]</scope>
    <source>
        <strain evidence="7 8">F1</strain>
    </source>
</reference>
<comment type="similarity">
    <text evidence="1">Belongs to the sulfatase family.</text>
</comment>
<name>A0A6C2UE78_PONDE</name>
<dbReference type="Pfam" id="PF00884">
    <property type="entry name" value="Sulfatase"/>
    <property type="match status" value="1"/>
</dbReference>
<keyword evidence="5" id="KW-0732">Signal</keyword>
<evidence type="ECO:0000313" key="7">
    <source>
        <dbReference type="EMBL" id="VGO17731.1"/>
    </source>
</evidence>
<dbReference type="InterPro" id="IPR050738">
    <property type="entry name" value="Sulfatase"/>
</dbReference>
<dbReference type="RefSeq" id="WP_136083212.1">
    <property type="nucleotide sequence ID" value="NZ_CAAHFG010000005.1"/>
</dbReference>
<sequence>MKNMSKWLVVLSCAALVSESSADGTSRSPNVVLVLADDLGYGDLSCYGATKIKTPNIDRIAKEGMRFTDAYAPGAICSPSRYAIMTGRYDWRTGEKCGVINWDAPYHIEPGRPTLGTMFQKSGYRTGYFGKWHLGFGMRHTVDWDKPLMPGPLEAGFDSFYGLPANHENVPEIYVEGHEVVDRIPGEKVRLEGTHPNWETRGVSPLRDKFECGPRVADKAVEFIESAPVGKPFFLYYSSVEPHIPITPSKPFQGSSECGPYGDFVQQLDHHVGRILAALEEKGVMDNTIILFTSDNGGLYVGEGGTLPHAEAARKGHSINGELRGRKHVIYEGGVRVPMIASWTGNIPAGTESAQVVSGVDMIATLGEIIGYRFDHREYVEDSFSIAPVLLGTQPADTPVRPPVVSTSCIGTFMIRDGDTKVIEERELIPQLMQHVRKQYEWWGAENSKQVYNLSKDISEEQNIFVERKDVYDRLTTYLNRLRRDGSSKGFDPADYPK</sequence>
<dbReference type="CDD" id="cd16143">
    <property type="entry name" value="ARS_like"/>
    <property type="match status" value="1"/>
</dbReference>
<gene>
    <name evidence="7" type="primary">atsA_284</name>
    <name evidence="7" type="ORF">PDESU_06333</name>
</gene>
<evidence type="ECO:0000256" key="2">
    <source>
        <dbReference type="ARBA" id="ARBA00022723"/>
    </source>
</evidence>
<evidence type="ECO:0000256" key="3">
    <source>
        <dbReference type="ARBA" id="ARBA00022801"/>
    </source>
</evidence>
<evidence type="ECO:0000256" key="4">
    <source>
        <dbReference type="ARBA" id="ARBA00022837"/>
    </source>
</evidence>
<evidence type="ECO:0000259" key="6">
    <source>
        <dbReference type="Pfam" id="PF00884"/>
    </source>
</evidence>
<accession>A0A6C2UE78</accession>
<keyword evidence="3" id="KW-0378">Hydrolase</keyword>
<keyword evidence="4" id="KW-0106">Calcium</keyword>
<feature type="signal peptide" evidence="5">
    <location>
        <begin position="1"/>
        <end position="22"/>
    </location>
</feature>
<dbReference type="PANTHER" id="PTHR42693">
    <property type="entry name" value="ARYLSULFATASE FAMILY MEMBER"/>
    <property type="match status" value="1"/>
</dbReference>
<dbReference type="Gene3D" id="3.30.1120.10">
    <property type="match status" value="1"/>
</dbReference>
<dbReference type="InterPro" id="IPR017850">
    <property type="entry name" value="Alkaline_phosphatase_core_sf"/>
</dbReference>
<dbReference type="PANTHER" id="PTHR42693:SF53">
    <property type="entry name" value="ENDO-4-O-SULFATASE"/>
    <property type="match status" value="1"/>
</dbReference>
<evidence type="ECO:0000256" key="1">
    <source>
        <dbReference type="ARBA" id="ARBA00008779"/>
    </source>
</evidence>
<evidence type="ECO:0000256" key="5">
    <source>
        <dbReference type="SAM" id="SignalP"/>
    </source>
</evidence>
<evidence type="ECO:0000313" key="8">
    <source>
        <dbReference type="Proteomes" id="UP000366872"/>
    </source>
</evidence>